<dbReference type="SMART" id="SM00256">
    <property type="entry name" value="FBOX"/>
    <property type="match status" value="1"/>
</dbReference>
<organism evidence="2 3">
    <name type="scientific">Arabidopsis thaliana</name>
    <name type="common">Mouse-ear cress</name>
    <dbReference type="NCBI Taxonomy" id="3702"/>
    <lineage>
        <taxon>Eukaryota</taxon>
        <taxon>Viridiplantae</taxon>
        <taxon>Streptophyta</taxon>
        <taxon>Embryophyta</taxon>
        <taxon>Tracheophyta</taxon>
        <taxon>Spermatophyta</taxon>
        <taxon>Magnoliopsida</taxon>
        <taxon>eudicotyledons</taxon>
        <taxon>Gunneridae</taxon>
        <taxon>Pentapetalae</taxon>
        <taxon>rosids</taxon>
        <taxon>malvids</taxon>
        <taxon>Brassicales</taxon>
        <taxon>Brassicaceae</taxon>
        <taxon>Camelineae</taxon>
        <taxon>Arabidopsis</taxon>
    </lineage>
</organism>
<reference evidence="2 3" key="1">
    <citation type="submission" date="2019-12" db="EMBL/GenBank/DDBJ databases">
        <authorList>
            <person name="Jiao W.-B."/>
            <person name="Schneeberger K."/>
        </authorList>
    </citation>
    <scope>NUCLEOTIDE SEQUENCE [LARGE SCALE GENOMIC DNA]</scope>
    <source>
        <strain evidence="3">cv. C24</strain>
    </source>
</reference>
<dbReference type="InterPro" id="IPR055411">
    <property type="entry name" value="LRR_FXL15/At3g58940/PEG3-like"/>
</dbReference>
<dbReference type="InterPro" id="IPR006566">
    <property type="entry name" value="FBD"/>
</dbReference>
<feature type="domain" description="F-box" evidence="1">
    <location>
        <begin position="1"/>
        <end position="46"/>
    </location>
</feature>
<dbReference type="Pfam" id="PF00646">
    <property type="entry name" value="F-box"/>
    <property type="match status" value="1"/>
</dbReference>
<dbReference type="InterPro" id="IPR001810">
    <property type="entry name" value="F-box_dom"/>
</dbReference>
<dbReference type="InterPro" id="IPR055294">
    <property type="entry name" value="FBL60-like"/>
</dbReference>
<dbReference type="CDD" id="cd22160">
    <property type="entry name" value="F-box_AtFBL13-like"/>
    <property type="match status" value="1"/>
</dbReference>
<dbReference type="EMBL" id="CACSHJ010000089">
    <property type="protein sequence ID" value="CAA0384400.1"/>
    <property type="molecule type" value="Genomic_DNA"/>
</dbReference>
<dbReference type="Proteomes" id="UP000434276">
    <property type="component" value="Unassembled WGS sequence"/>
</dbReference>
<dbReference type="Pfam" id="PF24758">
    <property type="entry name" value="LRR_At5g56370"/>
    <property type="match status" value="1"/>
</dbReference>
<evidence type="ECO:0000259" key="1">
    <source>
        <dbReference type="PROSITE" id="PS50181"/>
    </source>
</evidence>
<dbReference type="SMART" id="SM00579">
    <property type="entry name" value="FBD"/>
    <property type="match status" value="1"/>
</dbReference>
<dbReference type="ExpressionAtlas" id="A0A5S9XHK6">
    <property type="expression patterns" value="baseline and differential"/>
</dbReference>
<dbReference type="AlphaFoldDB" id="A0A5S9XHK6"/>
<evidence type="ECO:0000313" key="3">
    <source>
        <dbReference type="Proteomes" id="UP000434276"/>
    </source>
</evidence>
<dbReference type="InterPro" id="IPR036047">
    <property type="entry name" value="F-box-like_dom_sf"/>
</dbReference>
<dbReference type="SUPFAM" id="SSF81383">
    <property type="entry name" value="F-box domain"/>
    <property type="match status" value="1"/>
</dbReference>
<dbReference type="OrthoDB" id="1109562at2759"/>
<dbReference type="SUPFAM" id="SSF52047">
    <property type="entry name" value="RNI-like"/>
    <property type="match status" value="1"/>
</dbReference>
<accession>A0A5S9XHK6</accession>
<dbReference type="PROSITE" id="PS50181">
    <property type="entry name" value="FBOX"/>
    <property type="match status" value="1"/>
</dbReference>
<evidence type="ECO:0000313" key="2">
    <source>
        <dbReference type="EMBL" id="CAA0384400.1"/>
    </source>
</evidence>
<dbReference type="Gene3D" id="1.20.1280.50">
    <property type="match status" value="1"/>
</dbReference>
<name>A0A5S9XHK6_ARATH</name>
<dbReference type="PANTHER" id="PTHR31293">
    <property type="entry name" value="RNI-LIKE SUPERFAMILY PROTEIN"/>
    <property type="match status" value="1"/>
</dbReference>
<protein>
    <recommendedName>
        <fullName evidence="1">F-box domain-containing protein</fullName>
    </recommendedName>
</protein>
<dbReference type="PANTHER" id="PTHR31293:SF12">
    <property type="entry name" value="RNI-LIKE SUPERFAMILY PROTEIN"/>
    <property type="match status" value="1"/>
</dbReference>
<sequence length="428" mass="48385">MDCLPDDLLVQILYLLPTKEAVSTSVLSKGWRTLFTRSDNLDFHNPISGSPEDILKSFNDFVDSSLAFQGGKHIKKFSLHTKANTFEYDVLDHWICNALEHGVSELHLHLMHESWPWLFSIPSKVFNSSSLVKLSLGSRLYCPSFPPDTSLPALKVLLLDSILFRDDQLSNVFLAACPALEDLTIHHTYHPCVISSKSIKKLSLSVNSGYYGAGYILTLDMPSVVDLYYSDSPRHNAPLFHLDSLAKVTLDLHFIEDNNREVQNDADVKNLIREICNVKTLHLTCSAVEVSDFRYCKGGLPMFNNLVELVFSSKKEGWRVLLPLLLENSPNLETLVLTDLHRYTFGRRHRFVGIPIPPNNQIKVLRIMQYQGSATVLKHISHFLLNMDCLEVMKVNVAAALDDPKKMQLTEDLLKLPTASCKLKIQVL</sequence>
<dbReference type="InterPro" id="IPR053781">
    <property type="entry name" value="F-box_AtFBL13-like"/>
</dbReference>
<gene>
    <name evidence="2" type="ORF">C24_LOCUS14588</name>
</gene>
<proteinExistence type="predicted"/>